<comment type="similarity">
    <text evidence="2">Belongs to the NAD(P)-dependent epimerase/dehydratase family.</text>
</comment>
<evidence type="ECO:0000313" key="7">
    <source>
        <dbReference type="EMBL" id="MFI7588484.1"/>
    </source>
</evidence>
<evidence type="ECO:0000256" key="4">
    <source>
        <dbReference type="ARBA" id="ARBA00031367"/>
    </source>
</evidence>
<dbReference type="SUPFAM" id="SSF51735">
    <property type="entry name" value="NAD(P)-binding Rossmann-fold domains"/>
    <property type="match status" value="1"/>
</dbReference>
<reference evidence="7 8" key="1">
    <citation type="submission" date="2024-10" db="EMBL/GenBank/DDBJ databases">
        <title>The Natural Products Discovery Center: Release of the First 8490 Sequenced Strains for Exploring Actinobacteria Biosynthetic Diversity.</title>
        <authorList>
            <person name="Kalkreuter E."/>
            <person name="Kautsar S.A."/>
            <person name="Yang D."/>
            <person name="Bader C.D."/>
            <person name="Teijaro C.N."/>
            <person name="Fluegel L."/>
            <person name="Davis C.M."/>
            <person name="Simpson J.R."/>
            <person name="Lauterbach L."/>
            <person name="Steele A.D."/>
            <person name="Gui C."/>
            <person name="Meng S."/>
            <person name="Li G."/>
            <person name="Viehrig K."/>
            <person name="Ye F."/>
            <person name="Su P."/>
            <person name="Kiefer A.F."/>
            <person name="Nichols A."/>
            <person name="Cepeda A.J."/>
            <person name="Yan W."/>
            <person name="Fan B."/>
            <person name="Jiang Y."/>
            <person name="Adhikari A."/>
            <person name="Zheng C.-J."/>
            <person name="Schuster L."/>
            <person name="Cowan T.M."/>
            <person name="Smanski M.J."/>
            <person name="Chevrette M.G."/>
            <person name="De Carvalho L.P.S."/>
            <person name="Shen B."/>
        </authorList>
    </citation>
    <scope>NUCLEOTIDE SEQUENCE [LARGE SCALE GENOMIC DNA]</scope>
    <source>
        <strain evidence="7 8">NPDC049639</strain>
    </source>
</reference>
<accession>A0ABW8AQ35</accession>
<dbReference type="Gene3D" id="3.40.50.720">
    <property type="entry name" value="NAD(P)-binding Rossmann-like Domain"/>
    <property type="match status" value="1"/>
</dbReference>
<dbReference type="Pfam" id="PF01370">
    <property type="entry name" value="Epimerase"/>
    <property type="match status" value="2"/>
</dbReference>
<dbReference type="EMBL" id="JBITLV010000005">
    <property type="protein sequence ID" value="MFI7588484.1"/>
    <property type="molecule type" value="Genomic_DNA"/>
</dbReference>
<protein>
    <recommendedName>
        <fullName evidence="3">UDP-glucose 4-epimerase</fullName>
    </recommendedName>
    <alternativeName>
        <fullName evidence="5">Galactowaldenase</fullName>
    </alternativeName>
    <alternativeName>
        <fullName evidence="4">UDP-galactose 4-epimerase</fullName>
    </alternativeName>
</protein>
<dbReference type="PRINTS" id="PR01713">
    <property type="entry name" value="NUCEPIMERASE"/>
</dbReference>
<name>A0ABW8AQ35_9ACTN</name>
<evidence type="ECO:0000256" key="5">
    <source>
        <dbReference type="ARBA" id="ARBA00033067"/>
    </source>
</evidence>
<comment type="pathway">
    <text evidence="1">Carbohydrate metabolism; galactose metabolism.</text>
</comment>
<comment type="caution">
    <text evidence="7">The sequence shown here is derived from an EMBL/GenBank/DDBJ whole genome shotgun (WGS) entry which is preliminary data.</text>
</comment>
<sequence length="348" mass="35895">MARVLVTGGSGFIGSRVVRALTAAGHEVRVLDLVPPSSPAPGVELVLGDVRDPDDVRAALVGVDAVDHHAATVGMGLDLSDLPRYAGHNDLGTAVLLAGMHAAGVRALVLASSMVVYGEGAYACAAHGPVAPAPRRENELAAGLFEPPCPVCGAQLAPGLVQEDAPADPRSVYAVTKLAQELLTTVWARESGGRAALLRYHNVYGPGLPRDTPYAGVAAIFLSALLAGRAPEVFEDGGQRRDFVHVDDVAAANVAALESVLAAGTGARAYNVASGTPRTVLDLAAGLARVVGGPQPVVSGRYRAGDVRHVTAGTERITRELGWRPRVEFADGLAELAAEFSATLPLLR</sequence>
<evidence type="ECO:0000259" key="6">
    <source>
        <dbReference type="Pfam" id="PF01370"/>
    </source>
</evidence>
<organism evidence="7 8">
    <name type="scientific">Spongisporangium articulatum</name>
    <dbReference type="NCBI Taxonomy" id="3362603"/>
    <lineage>
        <taxon>Bacteria</taxon>
        <taxon>Bacillati</taxon>
        <taxon>Actinomycetota</taxon>
        <taxon>Actinomycetes</taxon>
        <taxon>Kineosporiales</taxon>
        <taxon>Kineosporiaceae</taxon>
        <taxon>Spongisporangium</taxon>
    </lineage>
</organism>
<evidence type="ECO:0000256" key="3">
    <source>
        <dbReference type="ARBA" id="ARBA00018569"/>
    </source>
</evidence>
<dbReference type="InterPro" id="IPR036291">
    <property type="entry name" value="NAD(P)-bd_dom_sf"/>
</dbReference>
<dbReference type="RefSeq" id="WP_398282209.1">
    <property type="nucleotide sequence ID" value="NZ_JBITLV010000005.1"/>
</dbReference>
<dbReference type="PANTHER" id="PTHR43725">
    <property type="entry name" value="UDP-GLUCOSE 4-EPIMERASE"/>
    <property type="match status" value="1"/>
</dbReference>
<dbReference type="Proteomes" id="UP001612915">
    <property type="component" value="Unassembled WGS sequence"/>
</dbReference>
<feature type="domain" description="NAD-dependent epimerase/dehydratase" evidence="6">
    <location>
        <begin position="4"/>
        <end position="122"/>
    </location>
</feature>
<evidence type="ECO:0000256" key="1">
    <source>
        <dbReference type="ARBA" id="ARBA00004947"/>
    </source>
</evidence>
<dbReference type="PANTHER" id="PTHR43725:SF53">
    <property type="entry name" value="UDP-ARABINOSE 4-EPIMERASE 1"/>
    <property type="match status" value="1"/>
</dbReference>
<gene>
    <name evidence="7" type="ORF">ACIB24_15550</name>
</gene>
<feature type="domain" description="NAD-dependent epimerase/dehydratase" evidence="6">
    <location>
        <begin position="163"/>
        <end position="273"/>
    </location>
</feature>
<evidence type="ECO:0000256" key="2">
    <source>
        <dbReference type="ARBA" id="ARBA00007637"/>
    </source>
</evidence>
<evidence type="ECO:0000313" key="8">
    <source>
        <dbReference type="Proteomes" id="UP001612915"/>
    </source>
</evidence>
<proteinExistence type="inferred from homology"/>
<keyword evidence="8" id="KW-1185">Reference proteome</keyword>
<dbReference type="InterPro" id="IPR001509">
    <property type="entry name" value="Epimerase_deHydtase"/>
</dbReference>